<evidence type="ECO:0008006" key="4">
    <source>
        <dbReference type="Google" id="ProtNLM"/>
    </source>
</evidence>
<evidence type="ECO:0000256" key="1">
    <source>
        <dbReference type="SAM" id="SignalP"/>
    </source>
</evidence>
<keyword evidence="3" id="KW-1185">Reference proteome</keyword>
<proteinExistence type="predicted"/>
<name>A0A1G7VLK8_9BACT</name>
<protein>
    <recommendedName>
        <fullName evidence="4">GLPGLI family protein</fullName>
    </recommendedName>
</protein>
<feature type="signal peptide" evidence="1">
    <location>
        <begin position="1"/>
        <end position="20"/>
    </location>
</feature>
<gene>
    <name evidence="2" type="ORF">SAMN04487901_10632</name>
</gene>
<evidence type="ECO:0000313" key="3">
    <source>
        <dbReference type="Proteomes" id="UP000198779"/>
    </source>
</evidence>
<feature type="chain" id="PRO_5011712672" description="GLPGLI family protein" evidence="1">
    <location>
        <begin position="21"/>
        <end position="252"/>
    </location>
</feature>
<keyword evidence="1" id="KW-0732">Signal</keyword>
<sequence>MKHLLLAVTMVTALSTSAFAQGQVRNIYASSEKLNTELLQNTNQTVQLNRYLFAGYNTLCLPMSVSAEQLGDLKAERFLSIQQEGNVLNLYFVECTNEGLLAGVPYLINSPKSQYLRLKNSDALNLNTELKAIHMSDNKGNAVTFSSNWETVTKNGLYGIPAKQDVTPLEAVLIRTEADKAFLPTRCGFSWDKQASTAKELRIVHLKQSDVTALKSVTIKTSSDETYDLSGRKLNKTDRGIYVQEGKKMLKK</sequence>
<evidence type="ECO:0000313" key="2">
    <source>
        <dbReference type="EMBL" id="SDG60685.1"/>
    </source>
</evidence>
<dbReference type="RefSeq" id="WP_091816495.1">
    <property type="nucleotide sequence ID" value="NZ_CP091790.1"/>
</dbReference>
<dbReference type="EMBL" id="FNCQ01000006">
    <property type="protein sequence ID" value="SDG60685.1"/>
    <property type="molecule type" value="Genomic_DNA"/>
</dbReference>
<dbReference type="STRING" id="645274.SAMN04487901_10632"/>
<reference evidence="3" key="1">
    <citation type="submission" date="2016-10" db="EMBL/GenBank/DDBJ databases">
        <authorList>
            <person name="Varghese N."/>
            <person name="Submissions S."/>
        </authorList>
    </citation>
    <scope>NUCLEOTIDE SEQUENCE [LARGE SCALE GENOMIC DNA]</scope>
    <source>
        <strain evidence="3">BP1-148</strain>
    </source>
</reference>
<accession>A0A1G7VLK8</accession>
<organism evidence="2 3">
    <name type="scientific">Prevotella communis</name>
    <dbReference type="NCBI Taxonomy" id="2913614"/>
    <lineage>
        <taxon>Bacteria</taxon>
        <taxon>Pseudomonadati</taxon>
        <taxon>Bacteroidota</taxon>
        <taxon>Bacteroidia</taxon>
        <taxon>Bacteroidales</taxon>
        <taxon>Prevotellaceae</taxon>
        <taxon>Prevotella</taxon>
    </lineage>
</organism>
<dbReference type="Proteomes" id="UP000198779">
    <property type="component" value="Unassembled WGS sequence"/>
</dbReference>
<dbReference type="AlphaFoldDB" id="A0A1G7VLK8"/>